<protein>
    <submittedName>
        <fullName evidence="2">Uncharacterized protein</fullName>
    </submittedName>
</protein>
<reference evidence="2" key="2">
    <citation type="submission" date="2023-06" db="EMBL/GenBank/DDBJ databases">
        <authorList>
            <consortium name="Lawrence Berkeley National Laboratory"/>
            <person name="Haridas S."/>
            <person name="Hensen N."/>
            <person name="Bonometti L."/>
            <person name="Westerberg I."/>
            <person name="Brannstrom I.O."/>
            <person name="Guillou S."/>
            <person name="Cros-Aarteil S."/>
            <person name="Calhoun S."/>
            <person name="Kuo A."/>
            <person name="Mondo S."/>
            <person name="Pangilinan J."/>
            <person name="Riley R."/>
            <person name="Labutti K."/>
            <person name="Andreopoulos B."/>
            <person name="Lipzen A."/>
            <person name="Chen C."/>
            <person name="Yanf M."/>
            <person name="Daum C."/>
            <person name="Ng V."/>
            <person name="Clum A."/>
            <person name="Steindorff A."/>
            <person name="Ohm R."/>
            <person name="Martin F."/>
            <person name="Silar P."/>
            <person name="Natvig D."/>
            <person name="Lalanne C."/>
            <person name="Gautier V."/>
            <person name="Ament-Velasquez S.L."/>
            <person name="Kruys A."/>
            <person name="Hutchinson M.I."/>
            <person name="Powell A.J."/>
            <person name="Barry K."/>
            <person name="Miller A.N."/>
            <person name="Grigoriev I.V."/>
            <person name="Debuchy R."/>
            <person name="Gladieux P."/>
            <person name="Thoren M.H."/>
            <person name="Johannesson H."/>
        </authorList>
    </citation>
    <scope>NUCLEOTIDE SEQUENCE</scope>
    <source>
        <strain evidence="2">CBS 168.71</strain>
    </source>
</reference>
<dbReference type="RefSeq" id="XP_062664555.1">
    <property type="nucleotide sequence ID" value="XM_062800073.1"/>
</dbReference>
<dbReference type="EMBL" id="JAUEPN010000001">
    <property type="protein sequence ID" value="KAK3301041.1"/>
    <property type="molecule type" value="Genomic_DNA"/>
</dbReference>
<dbReference type="Proteomes" id="UP001278766">
    <property type="component" value="Unassembled WGS sequence"/>
</dbReference>
<gene>
    <name evidence="2" type="ORF">B0H64DRAFT_29587</name>
</gene>
<name>A0AAE0HSM2_9PEZI</name>
<evidence type="ECO:0000313" key="3">
    <source>
        <dbReference type="Proteomes" id="UP001278766"/>
    </source>
</evidence>
<feature type="region of interest" description="Disordered" evidence="1">
    <location>
        <begin position="54"/>
        <end position="86"/>
    </location>
</feature>
<evidence type="ECO:0000256" key="1">
    <source>
        <dbReference type="SAM" id="MobiDB-lite"/>
    </source>
</evidence>
<dbReference type="AlphaFoldDB" id="A0AAE0HSM2"/>
<proteinExistence type="predicted"/>
<dbReference type="GeneID" id="87837021"/>
<keyword evidence="3" id="KW-1185">Reference proteome</keyword>
<sequence length="86" mass="9237">MCLAVNLICILVSSQHRSFLVNRTQDPTTGVSPPCCSAMFRSCPMRTSRVPCTSPPPLQMTLAGHPTSATETTPAMATGRSPFMRP</sequence>
<evidence type="ECO:0000313" key="2">
    <source>
        <dbReference type="EMBL" id="KAK3301041.1"/>
    </source>
</evidence>
<accession>A0AAE0HSM2</accession>
<comment type="caution">
    <text evidence="2">The sequence shown here is derived from an EMBL/GenBank/DDBJ whole genome shotgun (WGS) entry which is preliminary data.</text>
</comment>
<reference evidence="2" key="1">
    <citation type="journal article" date="2023" name="Mol. Phylogenet. Evol.">
        <title>Genome-scale phylogeny and comparative genomics of the fungal order Sordariales.</title>
        <authorList>
            <person name="Hensen N."/>
            <person name="Bonometti L."/>
            <person name="Westerberg I."/>
            <person name="Brannstrom I.O."/>
            <person name="Guillou S."/>
            <person name="Cros-Aarteil S."/>
            <person name="Calhoun S."/>
            <person name="Haridas S."/>
            <person name="Kuo A."/>
            <person name="Mondo S."/>
            <person name="Pangilinan J."/>
            <person name="Riley R."/>
            <person name="LaButti K."/>
            <person name="Andreopoulos B."/>
            <person name="Lipzen A."/>
            <person name="Chen C."/>
            <person name="Yan M."/>
            <person name="Daum C."/>
            <person name="Ng V."/>
            <person name="Clum A."/>
            <person name="Steindorff A."/>
            <person name="Ohm R.A."/>
            <person name="Martin F."/>
            <person name="Silar P."/>
            <person name="Natvig D.O."/>
            <person name="Lalanne C."/>
            <person name="Gautier V."/>
            <person name="Ament-Velasquez S.L."/>
            <person name="Kruys A."/>
            <person name="Hutchinson M.I."/>
            <person name="Powell A.J."/>
            <person name="Barry K."/>
            <person name="Miller A.N."/>
            <person name="Grigoriev I.V."/>
            <person name="Debuchy R."/>
            <person name="Gladieux P."/>
            <person name="Hiltunen Thoren M."/>
            <person name="Johannesson H."/>
        </authorList>
    </citation>
    <scope>NUCLEOTIDE SEQUENCE</scope>
    <source>
        <strain evidence="2">CBS 168.71</strain>
    </source>
</reference>
<organism evidence="2 3">
    <name type="scientific">Chaetomium fimeti</name>
    <dbReference type="NCBI Taxonomy" id="1854472"/>
    <lineage>
        <taxon>Eukaryota</taxon>
        <taxon>Fungi</taxon>
        <taxon>Dikarya</taxon>
        <taxon>Ascomycota</taxon>
        <taxon>Pezizomycotina</taxon>
        <taxon>Sordariomycetes</taxon>
        <taxon>Sordariomycetidae</taxon>
        <taxon>Sordariales</taxon>
        <taxon>Chaetomiaceae</taxon>
        <taxon>Chaetomium</taxon>
    </lineage>
</organism>